<comment type="caution">
    <text evidence="1">The sequence shown here is derived from an EMBL/GenBank/DDBJ whole genome shotgun (WGS) entry which is preliminary data.</text>
</comment>
<accession>A0A3A6PG02</accession>
<dbReference type="OrthoDB" id="2678037at2"/>
<name>A0A3A6PG02_9BACL</name>
<proteinExistence type="predicted"/>
<evidence type="ECO:0000313" key="1">
    <source>
        <dbReference type="EMBL" id="RJX39967.1"/>
    </source>
</evidence>
<dbReference type="EMBL" id="QXQB01000002">
    <property type="protein sequence ID" value="RJX39967.1"/>
    <property type="molecule type" value="Genomic_DNA"/>
</dbReference>
<protein>
    <submittedName>
        <fullName evidence="1">Uncharacterized protein</fullName>
    </submittedName>
</protein>
<organism evidence="1 2">
    <name type="scientific">Paenibacillus pinisoli</name>
    <dbReference type="NCBI Taxonomy" id="1276110"/>
    <lineage>
        <taxon>Bacteria</taxon>
        <taxon>Bacillati</taxon>
        <taxon>Bacillota</taxon>
        <taxon>Bacilli</taxon>
        <taxon>Bacillales</taxon>
        <taxon>Paenibacillaceae</taxon>
        <taxon>Paenibacillus</taxon>
    </lineage>
</organism>
<keyword evidence="2" id="KW-1185">Reference proteome</keyword>
<dbReference type="AlphaFoldDB" id="A0A3A6PG02"/>
<dbReference type="RefSeq" id="WP_120109849.1">
    <property type="nucleotide sequence ID" value="NZ_QXQB01000002.1"/>
</dbReference>
<dbReference type="Proteomes" id="UP000267798">
    <property type="component" value="Unassembled WGS sequence"/>
</dbReference>
<gene>
    <name evidence="1" type="ORF">D3P09_11325</name>
</gene>
<evidence type="ECO:0000313" key="2">
    <source>
        <dbReference type="Proteomes" id="UP000267798"/>
    </source>
</evidence>
<reference evidence="1 2" key="1">
    <citation type="submission" date="2018-09" db="EMBL/GenBank/DDBJ databases">
        <title>Paenibacillus aracenensis nov. sp. isolated from a cave in southern Spain.</title>
        <authorList>
            <person name="Jurado V."/>
            <person name="Gutierrez-Patricio S."/>
            <person name="Gonzalez-Pimentel J.L."/>
            <person name="Miller A.Z."/>
            <person name="Laiz L."/>
            <person name="Saiz-Jimenez C."/>
        </authorList>
    </citation>
    <scope>NUCLEOTIDE SEQUENCE [LARGE SCALE GENOMIC DNA]</scope>
    <source>
        <strain evidence="1 2">JCM 19203</strain>
    </source>
</reference>
<sequence>MSKNSVIVTCLVLSLVVNAFFLKMYFDHKSNQAALKKGILMNEYIERGKELGNFRALVNDLAAKKGEHPISEEQSSLYWLLAVPGESNIMNFTYGLQADYELFDDYLEAIQQFDGEYKTMNLNLNYR</sequence>